<protein>
    <recommendedName>
        <fullName evidence="1">Glutaredoxin domain-containing protein</fullName>
    </recommendedName>
</protein>
<gene>
    <name evidence="2" type="ORF">FC18_GL001953</name>
</gene>
<proteinExistence type="predicted"/>
<comment type="caution">
    <text evidence="2">The sequence shown here is derived from an EMBL/GenBank/DDBJ whole genome shotgun (WGS) entry which is preliminary data.</text>
</comment>
<dbReference type="STRING" id="1291052.FC18_GL001953"/>
<dbReference type="Gene3D" id="3.40.30.10">
    <property type="entry name" value="Glutaredoxin"/>
    <property type="match status" value="1"/>
</dbReference>
<keyword evidence="3" id="KW-1185">Reference proteome</keyword>
<dbReference type="Pfam" id="PF00462">
    <property type="entry name" value="Glutaredoxin"/>
    <property type="match status" value="1"/>
</dbReference>
<dbReference type="AlphaFoldDB" id="A0A0R1ZND3"/>
<feature type="domain" description="Glutaredoxin" evidence="1">
    <location>
        <begin position="1"/>
        <end position="43"/>
    </location>
</feature>
<dbReference type="InterPro" id="IPR002109">
    <property type="entry name" value="Glutaredoxin"/>
</dbReference>
<dbReference type="EMBL" id="AYYO01000003">
    <property type="protein sequence ID" value="KRM56478.1"/>
    <property type="molecule type" value="Genomic_DNA"/>
</dbReference>
<dbReference type="SUPFAM" id="SSF52833">
    <property type="entry name" value="Thioredoxin-like"/>
    <property type="match status" value="1"/>
</dbReference>
<dbReference type="PATRIC" id="fig|1291052.5.peg.2016"/>
<evidence type="ECO:0000259" key="1">
    <source>
        <dbReference type="Pfam" id="PF00462"/>
    </source>
</evidence>
<accession>A0A0R1ZND3</accession>
<dbReference type="InterPro" id="IPR036249">
    <property type="entry name" value="Thioredoxin-like_sf"/>
</dbReference>
<sequence length="59" mass="6668">MTRNYLQTHNIPFTEHNINNEPECVDYLKQQGFKAVPVVEADGMSAFSGFRPDALAKLN</sequence>
<organism evidence="2 3">
    <name type="scientific">Lacticaseibacillus sharpeae JCM 1186 = DSM 20505</name>
    <dbReference type="NCBI Taxonomy" id="1291052"/>
    <lineage>
        <taxon>Bacteria</taxon>
        <taxon>Bacillati</taxon>
        <taxon>Bacillota</taxon>
        <taxon>Bacilli</taxon>
        <taxon>Lactobacillales</taxon>
        <taxon>Lactobacillaceae</taxon>
        <taxon>Lacticaseibacillus</taxon>
    </lineage>
</organism>
<evidence type="ECO:0000313" key="3">
    <source>
        <dbReference type="Proteomes" id="UP000051679"/>
    </source>
</evidence>
<dbReference type="Proteomes" id="UP000051679">
    <property type="component" value="Unassembled WGS sequence"/>
</dbReference>
<evidence type="ECO:0000313" key="2">
    <source>
        <dbReference type="EMBL" id="KRM56478.1"/>
    </source>
</evidence>
<reference evidence="2 3" key="1">
    <citation type="journal article" date="2015" name="Genome Announc.">
        <title>Expanding the biotechnology potential of lactobacilli through comparative genomics of 213 strains and associated genera.</title>
        <authorList>
            <person name="Sun Z."/>
            <person name="Harris H.M."/>
            <person name="McCann A."/>
            <person name="Guo C."/>
            <person name="Argimon S."/>
            <person name="Zhang W."/>
            <person name="Yang X."/>
            <person name="Jeffery I.B."/>
            <person name="Cooney J.C."/>
            <person name="Kagawa T.F."/>
            <person name="Liu W."/>
            <person name="Song Y."/>
            <person name="Salvetti E."/>
            <person name="Wrobel A."/>
            <person name="Rasinkangas P."/>
            <person name="Parkhill J."/>
            <person name="Rea M.C."/>
            <person name="O'Sullivan O."/>
            <person name="Ritari J."/>
            <person name="Douillard F.P."/>
            <person name="Paul Ross R."/>
            <person name="Yang R."/>
            <person name="Briner A.E."/>
            <person name="Felis G.E."/>
            <person name="de Vos W.M."/>
            <person name="Barrangou R."/>
            <person name="Klaenhammer T.R."/>
            <person name="Caufield P.W."/>
            <person name="Cui Y."/>
            <person name="Zhang H."/>
            <person name="O'Toole P.W."/>
        </authorList>
    </citation>
    <scope>NUCLEOTIDE SEQUENCE [LARGE SCALE GENOMIC DNA]</scope>
    <source>
        <strain evidence="2 3">DSM 20505</strain>
    </source>
</reference>
<dbReference type="CDD" id="cd02976">
    <property type="entry name" value="NrdH"/>
    <property type="match status" value="1"/>
</dbReference>
<name>A0A0R1ZND3_9LACO</name>